<dbReference type="PROSITE" id="PS00379">
    <property type="entry name" value="CDP_ALCOHOL_P_TRANSF"/>
    <property type="match status" value="1"/>
</dbReference>
<keyword evidence="8 12" id="KW-0472">Membrane</keyword>
<evidence type="ECO:0000256" key="9">
    <source>
        <dbReference type="ARBA" id="ARBA00023209"/>
    </source>
</evidence>
<evidence type="ECO:0000256" key="11">
    <source>
        <dbReference type="RuleBase" id="RU003750"/>
    </source>
</evidence>
<evidence type="ECO:0000256" key="2">
    <source>
        <dbReference type="ARBA" id="ARBA00010441"/>
    </source>
</evidence>
<evidence type="ECO:0000256" key="3">
    <source>
        <dbReference type="ARBA" id="ARBA00022516"/>
    </source>
</evidence>
<feature type="transmembrane region" description="Helical" evidence="12">
    <location>
        <begin position="37"/>
        <end position="57"/>
    </location>
</feature>
<dbReference type="PIRSF" id="PIRSF000847">
    <property type="entry name" value="Phos_ph_gly_syn"/>
    <property type="match status" value="1"/>
</dbReference>
<keyword evidence="7" id="KW-0443">Lipid metabolism</keyword>
<gene>
    <name evidence="13" type="ORF">CCAE0312_LOCUS3341</name>
</gene>
<keyword evidence="4 11" id="KW-0808">Transferase</keyword>
<evidence type="ECO:0000256" key="7">
    <source>
        <dbReference type="ARBA" id="ARBA00023098"/>
    </source>
</evidence>
<evidence type="ECO:0000313" key="13">
    <source>
        <dbReference type="EMBL" id="CAD9231285.1"/>
    </source>
</evidence>
<dbReference type="InterPro" id="IPR050324">
    <property type="entry name" value="CDP-alcohol_PTase-I"/>
</dbReference>
<protein>
    <recommendedName>
        <fullName evidence="14">CDP-diacylglycerol--glycerol-3-phosphate 3-phosphatidyltransferase</fullName>
    </recommendedName>
</protein>
<dbReference type="PANTHER" id="PTHR14269">
    <property type="entry name" value="CDP-DIACYLGLYCEROL--GLYCEROL-3-PHOSPHATE 3-PHOSPHATIDYLTRANSFERASE-RELATED"/>
    <property type="match status" value="1"/>
</dbReference>
<evidence type="ECO:0000256" key="4">
    <source>
        <dbReference type="ARBA" id="ARBA00022679"/>
    </source>
</evidence>
<evidence type="ECO:0000256" key="8">
    <source>
        <dbReference type="ARBA" id="ARBA00023136"/>
    </source>
</evidence>
<evidence type="ECO:0000256" key="5">
    <source>
        <dbReference type="ARBA" id="ARBA00022692"/>
    </source>
</evidence>
<dbReference type="GO" id="GO:0046474">
    <property type="term" value="P:glycerophospholipid biosynthetic process"/>
    <property type="evidence" value="ECO:0007669"/>
    <property type="project" value="TreeGrafter"/>
</dbReference>
<evidence type="ECO:0000256" key="12">
    <source>
        <dbReference type="SAM" id="Phobius"/>
    </source>
</evidence>
<organism evidence="13">
    <name type="scientific">Compsopogon caeruleus</name>
    <dbReference type="NCBI Taxonomy" id="31354"/>
    <lineage>
        <taxon>Eukaryota</taxon>
        <taxon>Rhodophyta</taxon>
        <taxon>Compsopogonophyceae</taxon>
        <taxon>Compsopogonales</taxon>
        <taxon>Compsopogonaceae</taxon>
        <taxon>Compsopogon</taxon>
    </lineage>
</organism>
<keyword evidence="6 12" id="KW-1133">Transmembrane helix</keyword>
<dbReference type="EMBL" id="HBGH01006320">
    <property type="protein sequence ID" value="CAD9231285.1"/>
    <property type="molecule type" value="Transcribed_RNA"/>
</dbReference>
<sequence length="189" mass="21428">MNLANRLTLSRVAMTMMFMVLLSISEEWKGWRPWMWELGYVLGVLAGVTDFLDGWIARRYGMQTDFGALMDYVSDKIQVAAGFILLTEKQRVPGWVSFVILAREFAVSGLREAAAEKKIKIRSSRLGKLKTWLQMTALLIAGARLVRWIPESVLVETLWEVWLVCTVVATVASGAQYFTQNVAVFMKDL</sequence>
<evidence type="ECO:0000256" key="6">
    <source>
        <dbReference type="ARBA" id="ARBA00022989"/>
    </source>
</evidence>
<name>A0A7S1XC75_9RHOD</name>
<evidence type="ECO:0008006" key="14">
    <source>
        <dbReference type="Google" id="ProtNLM"/>
    </source>
</evidence>
<dbReference type="NCBIfam" id="TIGR00560">
    <property type="entry name" value="pgsA"/>
    <property type="match status" value="1"/>
</dbReference>
<dbReference type="AlphaFoldDB" id="A0A7S1XC75"/>
<dbReference type="Gene3D" id="1.20.120.1760">
    <property type="match status" value="1"/>
</dbReference>
<accession>A0A7S1XC75</accession>
<comment type="subcellular location">
    <subcellularLocation>
        <location evidence="1">Membrane</location>
        <topology evidence="1">Multi-pass membrane protein</topology>
    </subcellularLocation>
</comment>
<dbReference type="InterPro" id="IPR004570">
    <property type="entry name" value="Phosphatidylglycerol_P_synth"/>
</dbReference>
<proteinExistence type="inferred from homology"/>
<keyword evidence="10" id="KW-1208">Phospholipid metabolism</keyword>
<dbReference type="GO" id="GO:0008444">
    <property type="term" value="F:CDP-diacylglycerol-glycerol-3-phosphate 3-phosphatidyltransferase activity"/>
    <property type="evidence" value="ECO:0007669"/>
    <property type="project" value="InterPro"/>
</dbReference>
<evidence type="ECO:0000256" key="1">
    <source>
        <dbReference type="ARBA" id="ARBA00004141"/>
    </source>
</evidence>
<feature type="transmembrane region" description="Helical" evidence="12">
    <location>
        <begin position="7"/>
        <end position="25"/>
    </location>
</feature>
<dbReference type="InterPro" id="IPR048254">
    <property type="entry name" value="CDP_ALCOHOL_P_TRANSF_CS"/>
</dbReference>
<dbReference type="Pfam" id="PF01066">
    <property type="entry name" value="CDP-OH_P_transf"/>
    <property type="match status" value="1"/>
</dbReference>
<keyword evidence="9" id="KW-0594">Phospholipid biosynthesis</keyword>
<reference evidence="13" key="1">
    <citation type="submission" date="2021-01" db="EMBL/GenBank/DDBJ databases">
        <authorList>
            <person name="Corre E."/>
            <person name="Pelletier E."/>
            <person name="Niang G."/>
            <person name="Scheremetjew M."/>
            <person name="Finn R."/>
            <person name="Kale V."/>
            <person name="Holt S."/>
            <person name="Cochrane G."/>
            <person name="Meng A."/>
            <person name="Brown T."/>
            <person name="Cohen L."/>
        </authorList>
    </citation>
    <scope>NUCLEOTIDE SEQUENCE</scope>
    <source>
        <strain evidence="13">SAG 36.94</strain>
    </source>
</reference>
<comment type="similarity">
    <text evidence="2 11">Belongs to the CDP-alcohol phosphatidyltransferase class-I family.</text>
</comment>
<keyword evidence="3" id="KW-0444">Lipid biosynthesis</keyword>
<evidence type="ECO:0000256" key="10">
    <source>
        <dbReference type="ARBA" id="ARBA00023264"/>
    </source>
</evidence>
<keyword evidence="5 12" id="KW-0812">Transmembrane</keyword>
<dbReference type="PANTHER" id="PTHR14269:SF62">
    <property type="entry name" value="CDP-DIACYLGLYCEROL--GLYCEROL-3-PHOSPHATE 3-PHOSPHATIDYLTRANSFERASE 1, CHLOROPLASTIC"/>
    <property type="match status" value="1"/>
</dbReference>
<dbReference type="InterPro" id="IPR000462">
    <property type="entry name" value="CDP-OH_P_trans"/>
</dbReference>
<dbReference type="GO" id="GO:0016020">
    <property type="term" value="C:membrane"/>
    <property type="evidence" value="ECO:0007669"/>
    <property type="project" value="UniProtKB-SubCell"/>
</dbReference>
<dbReference type="InterPro" id="IPR043130">
    <property type="entry name" value="CDP-OH_PTrfase_TM_dom"/>
</dbReference>